<proteinExistence type="predicted"/>
<evidence type="ECO:0000313" key="1">
    <source>
        <dbReference type="EMBL" id="KAI8425059.1"/>
    </source>
</evidence>
<protein>
    <submittedName>
        <fullName evidence="1">Uncharacterized protein</fullName>
    </submittedName>
</protein>
<name>A0ACC0JLP5_CHOFU</name>
<dbReference type="EMBL" id="CM046111">
    <property type="protein sequence ID" value="KAI8425059.1"/>
    <property type="molecule type" value="Genomic_DNA"/>
</dbReference>
<reference evidence="1 2" key="1">
    <citation type="journal article" date="2022" name="Genome Biol. Evol.">
        <title>The Spruce Budworm Genome: Reconstructing the Evolutionary History of Antifreeze Proteins.</title>
        <authorList>
            <person name="Beliveau C."/>
            <person name="Gagne P."/>
            <person name="Picq S."/>
            <person name="Vernygora O."/>
            <person name="Keeling C.I."/>
            <person name="Pinkney K."/>
            <person name="Doucet D."/>
            <person name="Wen F."/>
            <person name="Johnston J.S."/>
            <person name="Maaroufi H."/>
            <person name="Boyle B."/>
            <person name="Laroche J."/>
            <person name="Dewar K."/>
            <person name="Juretic N."/>
            <person name="Blackburn G."/>
            <person name="Nisole A."/>
            <person name="Brunet B."/>
            <person name="Brandao M."/>
            <person name="Lumley L."/>
            <person name="Duan J."/>
            <person name="Quan G."/>
            <person name="Lucarotti C.J."/>
            <person name="Roe A.D."/>
            <person name="Sperling F.A.H."/>
            <person name="Levesque R.C."/>
            <person name="Cusson M."/>
        </authorList>
    </citation>
    <scope>NUCLEOTIDE SEQUENCE [LARGE SCALE GENOMIC DNA]</scope>
    <source>
        <strain evidence="1">Glfc:IPQL:Cfum</strain>
    </source>
</reference>
<organism evidence="1 2">
    <name type="scientific">Choristoneura fumiferana</name>
    <name type="common">Spruce budworm moth</name>
    <name type="synonym">Archips fumiferana</name>
    <dbReference type="NCBI Taxonomy" id="7141"/>
    <lineage>
        <taxon>Eukaryota</taxon>
        <taxon>Metazoa</taxon>
        <taxon>Ecdysozoa</taxon>
        <taxon>Arthropoda</taxon>
        <taxon>Hexapoda</taxon>
        <taxon>Insecta</taxon>
        <taxon>Pterygota</taxon>
        <taxon>Neoptera</taxon>
        <taxon>Endopterygota</taxon>
        <taxon>Lepidoptera</taxon>
        <taxon>Glossata</taxon>
        <taxon>Ditrysia</taxon>
        <taxon>Tortricoidea</taxon>
        <taxon>Tortricidae</taxon>
        <taxon>Tortricinae</taxon>
        <taxon>Choristoneura</taxon>
    </lineage>
</organism>
<sequence length="774" mass="87137">MGWKGLCAVFFLLYFSHAVEGASILALFSSLSFSDHLVFRGYVSQLVKKGHSVVVMTPYPGQFTYPDTERIVELDVGQESAIYWQDFRHVITNTDDYFTKLRSFNELSLKIAIAQLKSKQMQALLINPNIKFDLVITEADVPLLYAVAEKYNTSHIAITTSSGKLHQYEAKGNPNHPLLYLDVNTLHNGNLTIWQKFVELYRHLQTKHEYYNYYLPLSHVAAEKILGLKRDLQEVEYDIDLLLVSANPIVAGNRPTVPAIIYSDRMHIKPGLSLTPSLKSVLDAATKGVVYFSLGAIQESEHLSKSVLKTLADAFRELPYTVLWKIGNTTMFEKPDNVIAQTWFPQQEVLAHPNVKVFITHGGPRSLEEAIYYKVPVVGLPTLKTRKIFIRQITKFGGGEILDPYYLDKDTLKDTISAVASNEKYKKAIADLKDVSEDTLISGPENAVWWTEYVIRNNGAKHLRSPAVGVSFFKYHMLDIWSVIIGLYCGRTEREDGSWSDCGACPRGFRTNASSYCEPCADEPTLYDWQYLGFMVLLPLVLHWFFIDMVAIGKGKQGIVAQHISAFFEVVSGTLAALLVLPPTGSLALHVCSPAALSDWYTLLHNPQPDYKETLHCTQEAVYPLYTIILLIYAFSLLMTISIRPWLMTYHAPNPGKKAIYCALYFYPILVLIHTVAAGLIYCSFPYIIIIISMMTSASHFSIEVDQTAPALLMSSITNPRNLVILIGHWLVHAYGIISLTGLKDLWYLGLVPAPALFYMLTAQFTDPMKIHND</sequence>
<keyword evidence="2" id="KW-1185">Reference proteome</keyword>
<gene>
    <name evidence="1" type="ORF">MSG28_006927</name>
</gene>
<evidence type="ECO:0000313" key="2">
    <source>
        <dbReference type="Proteomes" id="UP001064048"/>
    </source>
</evidence>
<dbReference type="Proteomes" id="UP001064048">
    <property type="component" value="Chromosome 11"/>
</dbReference>
<comment type="caution">
    <text evidence="1">The sequence shown here is derived from an EMBL/GenBank/DDBJ whole genome shotgun (WGS) entry which is preliminary data.</text>
</comment>
<accession>A0ACC0JLP5</accession>